<accession>A0A1G9NTL5</accession>
<dbReference type="AlphaFoldDB" id="A0A1G9NTL5"/>
<dbReference type="EMBL" id="FNEK01000090">
    <property type="protein sequence ID" value="SDL50508.1"/>
    <property type="molecule type" value="Genomic_DNA"/>
</dbReference>
<name>A0A1G9NTL5_9RHOB</name>
<dbReference type="Proteomes" id="UP000199382">
    <property type="component" value="Unassembled WGS sequence"/>
</dbReference>
<evidence type="ECO:0000313" key="1">
    <source>
        <dbReference type="EMBL" id="SDL50508.1"/>
    </source>
</evidence>
<evidence type="ECO:0000313" key="2">
    <source>
        <dbReference type="EMBL" id="SDL89714.1"/>
    </source>
</evidence>
<evidence type="ECO:0000313" key="3">
    <source>
        <dbReference type="Proteomes" id="UP000199382"/>
    </source>
</evidence>
<gene>
    <name evidence="1" type="ORF">SAMN04488026_10901</name>
    <name evidence="2" type="ORF">SAMN04488026_11289</name>
</gene>
<keyword evidence="3" id="KW-1185">Reference proteome</keyword>
<feature type="non-terminal residue" evidence="2">
    <location>
        <position position="78"/>
    </location>
</feature>
<protein>
    <recommendedName>
        <fullName evidence="4">Transposase</fullName>
    </recommendedName>
</protein>
<sequence>MKDMMVGVDLAKSVFQVHVASRTGEVQYRKKLSRKQFCAFMAQQEPSLVIFEACGSAHYWAREMEAFDHEVRLIAPQY</sequence>
<proteinExistence type="predicted"/>
<organism evidence="2 3">
    <name type="scientific">Aliiruegeria lutimaris</name>
    <dbReference type="NCBI Taxonomy" id="571298"/>
    <lineage>
        <taxon>Bacteria</taxon>
        <taxon>Pseudomonadati</taxon>
        <taxon>Pseudomonadota</taxon>
        <taxon>Alphaproteobacteria</taxon>
        <taxon>Rhodobacterales</taxon>
        <taxon>Roseobacteraceae</taxon>
        <taxon>Aliiruegeria</taxon>
    </lineage>
</organism>
<dbReference type="OrthoDB" id="8261795at2"/>
<evidence type="ECO:0008006" key="4">
    <source>
        <dbReference type="Google" id="ProtNLM"/>
    </source>
</evidence>
<reference evidence="2 3" key="1">
    <citation type="submission" date="2016-10" db="EMBL/GenBank/DDBJ databases">
        <authorList>
            <person name="de Groot N.N."/>
        </authorList>
    </citation>
    <scope>NUCLEOTIDE SEQUENCE [LARGE SCALE GENOMIC DNA]</scope>
    <source>
        <strain evidence="2 3">DSM 25294</strain>
    </source>
</reference>
<dbReference type="EMBL" id="FNEK01000128">
    <property type="protein sequence ID" value="SDL89714.1"/>
    <property type="molecule type" value="Genomic_DNA"/>
</dbReference>